<evidence type="ECO:0000256" key="3">
    <source>
        <dbReference type="ARBA" id="ARBA00022989"/>
    </source>
</evidence>
<feature type="transmembrane region" description="Helical" evidence="6">
    <location>
        <begin position="50"/>
        <end position="73"/>
    </location>
</feature>
<gene>
    <name evidence="8" type="ORF">I4J89_25535</name>
</gene>
<feature type="transmembrane region" description="Helical" evidence="6">
    <location>
        <begin position="334"/>
        <end position="356"/>
    </location>
</feature>
<dbReference type="EMBL" id="JADQTO010000012">
    <property type="protein sequence ID" value="MBG0564816.1"/>
    <property type="molecule type" value="Genomic_DNA"/>
</dbReference>
<feature type="transmembrane region" description="Helical" evidence="6">
    <location>
        <begin position="406"/>
        <end position="427"/>
    </location>
</feature>
<dbReference type="Gene3D" id="1.20.1740.10">
    <property type="entry name" value="Amino acid/polyamine transporter I"/>
    <property type="match status" value="1"/>
</dbReference>
<keyword evidence="3 6" id="KW-1133">Transmembrane helix</keyword>
<keyword evidence="9" id="KW-1185">Reference proteome</keyword>
<dbReference type="AlphaFoldDB" id="A0A931CCH2"/>
<evidence type="ECO:0000256" key="2">
    <source>
        <dbReference type="ARBA" id="ARBA00022692"/>
    </source>
</evidence>
<evidence type="ECO:0000256" key="4">
    <source>
        <dbReference type="ARBA" id="ARBA00023136"/>
    </source>
</evidence>
<feature type="transmembrane region" description="Helical" evidence="6">
    <location>
        <begin position="131"/>
        <end position="150"/>
    </location>
</feature>
<feature type="compositionally biased region" description="Basic residues" evidence="5">
    <location>
        <begin position="656"/>
        <end position="666"/>
    </location>
</feature>
<feature type="transmembrane region" description="Helical" evidence="6">
    <location>
        <begin position="433"/>
        <end position="452"/>
    </location>
</feature>
<dbReference type="PANTHER" id="PTHR42770:SF16">
    <property type="entry name" value="AMINO ACID PERMEASE"/>
    <property type="match status" value="1"/>
</dbReference>
<feature type="transmembrane region" description="Helical" evidence="6">
    <location>
        <begin position="197"/>
        <end position="221"/>
    </location>
</feature>
<dbReference type="GO" id="GO:0016020">
    <property type="term" value="C:membrane"/>
    <property type="evidence" value="ECO:0007669"/>
    <property type="project" value="UniProtKB-SubCell"/>
</dbReference>
<evidence type="ECO:0000256" key="6">
    <source>
        <dbReference type="SAM" id="Phobius"/>
    </source>
</evidence>
<dbReference type="InterPro" id="IPR004841">
    <property type="entry name" value="AA-permease/SLC12A_dom"/>
</dbReference>
<sequence>MPQPATTVTERRLGTWPIFVIAVSAMTPLTVVAGALPLGYGQVEEKGIPVAYMLVAAVLGVFAVGLAAMARHVPNSGAFYAYAAAGLSRPAGVGTAFVALLAYNAMQIGLYGAFGVAAHHVLAAFGVEISWVIWALLGWALIAVLGRLNIDLNARILTVLVCAEVLIVLILDAVMLANPAGGTVTFDTLNPALIASAGGVALLVAAIAGMVGFEAPLVYAAEAKDPRRTIARAIGFTLLVAAVLYGGTAWVMSVVAGPDQIIVIAADHLDDLFFFLPEPYLPAVVIDLARVFFATSLFAAMLAFHHTVARYALTVAREGVLPGSLARTRDDVPVTASLAQSGLAVAVLLIFAVAGWNPTTDLFFFGTVSGGLGVLVLMAIAAVAVVRYFRADDHGESRWRRSIAPWIALVFLVLILLLTVASFGILLDSDNLVKVWTPPLAFLLLFLLGVYWGRRLRHERPEVYAGIGSGLPPSPAAAAVEPQRDADQIDDPVAEPRGDIPGTVAADPATATSNDAAARAVSTPATRTEASGEAAARAQKTGSPAPEASPASSDVAAGDPASREEKTPGSGPAGLASVREKAGDVAPGEPAGREDEAGAARPAPPRRASNPRKQAATGRRATRPPADGPPATSVPGEAVEATPPNGASGEAETVRRPRTPRARRAPGRGAAEPPSGNGPTGSAHPAQTTPGVPASPGESAASTASSEATAPQPKGTASGEAAAPQPFVSDPGSPSVQVSGSAQISAASASSSTRPDEITGSPSAAEPATINEPTQTEPVAEKAQPGQPRTRAPRAREANPDAPEETP</sequence>
<feature type="transmembrane region" description="Helical" evidence="6">
    <location>
        <begin position="280"/>
        <end position="304"/>
    </location>
</feature>
<feature type="region of interest" description="Disordered" evidence="5">
    <location>
        <begin position="474"/>
        <end position="807"/>
    </location>
</feature>
<dbReference type="Proteomes" id="UP000598146">
    <property type="component" value="Unassembled WGS sequence"/>
</dbReference>
<feature type="transmembrane region" description="Helical" evidence="6">
    <location>
        <begin position="362"/>
        <end position="386"/>
    </location>
</feature>
<feature type="compositionally biased region" description="Low complexity" evidence="5">
    <location>
        <begin position="694"/>
        <end position="711"/>
    </location>
</feature>
<evidence type="ECO:0000256" key="5">
    <source>
        <dbReference type="SAM" id="MobiDB-lite"/>
    </source>
</evidence>
<feature type="transmembrane region" description="Helical" evidence="6">
    <location>
        <begin position="157"/>
        <end position="177"/>
    </location>
</feature>
<proteinExistence type="predicted"/>
<evidence type="ECO:0000313" key="8">
    <source>
        <dbReference type="EMBL" id="MBG0564816.1"/>
    </source>
</evidence>
<dbReference type="GO" id="GO:0055085">
    <property type="term" value="P:transmembrane transport"/>
    <property type="evidence" value="ECO:0007669"/>
    <property type="project" value="InterPro"/>
</dbReference>
<dbReference type="InterPro" id="IPR050367">
    <property type="entry name" value="APC_superfamily"/>
</dbReference>
<evidence type="ECO:0000256" key="1">
    <source>
        <dbReference type="ARBA" id="ARBA00004141"/>
    </source>
</evidence>
<keyword evidence="2 6" id="KW-0812">Transmembrane</keyword>
<protein>
    <submittedName>
        <fullName evidence="8">Amino acid permease</fullName>
    </submittedName>
</protein>
<name>A0A931CCH2_9ACTN</name>
<evidence type="ECO:0000313" key="9">
    <source>
        <dbReference type="Proteomes" id="UP000598146"/>
    </source>
</evidence>
<accession>A0A931CCH2</accession>
<keyword evidence="4 6" id="KW-0472">Membrane</keyword>
<comment type="caution">
    <text evidence="8">The sequence shown here is derived from an EMBL/GenBank/DDBJ whole genome shotgun (WGS) entry which is preliminary data.</text>
</comment>
<feature type="domain" description="Amino acid permease/ SLC12A" evidence="7">
    <location>
        <begin position="20"/>
        <end position="450"/>
    </location>
</feature>
<reference evidence="8" key="1">
    <citation type="submission" date="2020-11" db="EMBL/GenBank/DDBJ databases">
        <title>Isolation and identification of active actinomycetes.</title>
        <authorList>
            <person name="Sun X."/>
        </authorList>
    </citation>
    <scope>NUCLEOTIDE SEQUENCE</scope>
    <source>
        <strain evidence="8">NEAU-A11</strain>
    </source>
</reference>
<evidence type="ECO:0000259" key="7">
    <source>
        <dbReference type="Pfam" id="PF00324"/>
    </source>
</evidence>
<feature type="transmembrane region" description="Helical" evidence="6">
    <location>
        <begin position="233"/>
        <end position="252"/>
    </location>
</feature>
<feature type="compositionally biased region" description="Low complexity" evidence="5">
    <location>
        <begin position="505"/>
        <end position="520"/>
    </location>
</feature>
<feature type="transmembrane region" description="Helical" evidence="6">
    <location>
        <begin position="16"/>
        <end position="38"/>
    </location>
</feature>
<feature type="compositionally biased region" description="Low complexity" evidence="5">
    <location>
        <begin position="615"/>
        <end position="625"/>
    </location>
</feature>
<dbReference type="PANTHER" id="PTHR42770">
    <property type="entry name" value="AMINO ACID TRANSPORTER-RELATED"/>
    <property type="match status" value="1"/>
</dbReference>
<organism evidence="8 9">
    <name type="scientific">Actinoplanes aureus</name>
    <dbReference type="NCBI Taxonomy" id="2792083"/>
    <lineage>
        <taxon>Bacteria</taxon>
        <taxon>Bacillati</taxon>
        <taxon>Actinomycetota</taxon>
        <taxon>Actinomycetes</taxon>
        <taxon>Micromonosporales</taxon>
        <taxon>Micromonosporaceae</taxon>
        <taxon>Actinoplanes</taxon>
    </lineage>
</organism>
<feature type="compositionally biased region" description="Low complexity" evidence="5">
    <location>
        <begin position="543"/>
        <end position="557"/>
    </location>
</feature>
<feature type="compositionally biased region" description="Low complexity" evidence="5">
    <location>
        <begin position="735"/>
        <end position="752"/>
    </location>
</feature>
<dbReference type="Pfam" id="PF00324">
    <property type="entry name" value="AA_permease"/>
    <property type="match status" value="1"/>
</dbReference>
<comment type="subcellular location">
    <subcellularLocation>
        <location evidence="1">Membrane</location>
        <topology evidence="1">Multi-pass membrane protein</topology>
    </subcellularLocation>
</comment>
<dbReference type="RefSeq" id="WP_196416588.1">
    <property type="nucleotide sequence ID" value="NZ_JADQTO010000012.1"/>
</dbReference>